<dbReference type="Proteomes" id="UP000724584">
    <property type="component" value="Unassembled WGS sequence"/>
</dbReference>
<keyword evidence="2" id="KW-1185">Reference proteome</keyword>
<accession>A0ACB7P3U2</accession>
<organism evidence="1 2">
    <name type="scientific">Chaetomium tenue</name>
    <dbReference type="NCBI Taxonomy" id="1854479"/>
    <lineage>
        <taxon>Eukaryota</taxon>
        <taxon>Fungi</taxon>
        <taxon>Dikarya</taxon>
        <taxon>Ascomycota</taxon>
        <taxon>Pezizomycotina</taxon>
        <taxon>Sordariomycetes</taxon>
        <taxon>Sordariomycetidae</taxon>
        <taxon>Sordariales</taxon>
        <taxon>Chaetomiaceae</taxon>
        <taxon>Chaetomium</taxon>
    </lineage>
</organism>
<comment type="caution">
    <text evidence="1">The sequence shown here is derived from an EMBL/GenBank/DDBJ whole genome shotgun (WGS) entry which is preliminary data.</text>
</comment>
<name>A0ACB7P3U2_9PEZI</name>
<evidence type="ECO:0000313" key="1">
    <source>
        <dbReference type="EMBL" id="KAH6627824.1"/>
    </source>
</evidence>
<evidence type="ECO:0000313" key="2">
    <source>
        <dbReference type="Proteomes" id="UP000724584"/>
    </source>
</evidence>
<protein>
    <submittedName>
        <fullName evidence="1">Uncharacterized protein</fullName>
    </submittedName>
</protein>
<proteinExistence type="predicted"/>
<gene>
    <name evidence="1" type="ORF">F5144DRAFT_285609</name>
</gene>
<reference evidence="1 2" key="1">
    <citation type="journal article" date="2021" name="Nat. Commun.">
        <title>Genetic determinants of endophytism in the Arabidopsis root mycobiome.</title>
        <authorList>
            <person name="Mesny F."/>
            <person name="Miyauchi S."/>
            <person name="Thiergart T."/>
            <person name="Pickel B."/>
            <person name="Atanasova L."/>
            <person name="Karlsson M."/>
            <person name="Huettel B."/>
            <person name="Barry K.W."/>
            <person name="Haridas S."/>
            <person name="Chen C."/>
            <person name="Bauer D."/>
            <person name="Andreopoulos W."/>
            <person name="Pangilinan J."/>
            <person name="LaButti K."/>
            <person name="Riley R."/>
            <person name="Lipzen A."/>
            <person name="Clum A."/>
            <person name="Drula E."/>
            <person name="Henrissat B."/>
            <person name="Kohler A."/>
            <person name="Grigoriev I.V."/>
            <person name="Martin F.M."/>
            <person name="Hacquard S."/>
        </authorList>
    </citation>
    <scope>NUCLEOTIDE SEQUENCE [LARGE SCALE GENOMIC DNA]</scope>
    <source>
        <strain evidence="1 2">MPI-SDFR-AT-0079</strain>
    </source>
</reference>
<sequence length="139" mass="15060">MPWGAHRRSRLSDGNGASGLQHQAARTWLLIPANRCQSACEYSMPWKTTDVPGSAFCHTRCAYFAAGWRAAIYPAKERPGGRPKNGRDKERARPDIDGGSRRSYDGPQIQGSTCCKDATLATCAIVVVAVVLLVPGMQV</sequence>
<dbReference type="EMBL" id="JAGIZQ010000005">
    <property type="protein sequence ID" value="KAH6627824.1"/>
    <property type="molecule type" value="Genomic_DNA"/>
</dbReference>